<dbReference type="Proteomes" id="UP001604335">
    <property type="component" value="Unassembled WGS sequence"/>
</dbReference>
<gene>
    <name evidence="1" type="ORF">VPK24_02990</name>
</gene>
<name>A0ABW7C8V9_9CYAN</name>
<organism evidence="1 2">
    <name type="scientific">Limnothrix redekei LRLZ20PSL1</name>
    <dbReference type="NCBI Taxonomy" id="3112953"/>
    <lineage>
        <taxon>Bacteria</taxon>
        <taxon>Bacillati</taxon>
        <taxon>Cyanobacteriota</taxon>
        <taxon>Cyanophyceae</taxon>
        <taxon>Pseudanabaenales</taxon>
        <taxon>Pseudanabaenaceae</taxon>
        <taxon>Limnothrix</taxon>
    </lineage>
</organism>
<protein>
    <submittedName>
        <fullName evidence="1">RAMP superfamily protein</fullName>
    </submittedName>
</protein>
<dbReference type="EMBL" id="JAZAQF010000016">
    <property type="protein sequence ID" value="MFG3816590.1"/>
    <property type="molecule type" value="Genomic_DNA"/>
</dbReference>
<evidence type="ECO:0000313" key="1">
    <source>
        <dbReference type="EMBL" id="MFG3816590.1"/>
    </source>
</evidence>
<evidence type="ECO:0000313" key="2">
    <source>
        <dbReference type="Proteomes" id="UP001604335"/>
    </source>
</evidence>
<keyword evidence="2" id="KW-1185">Reference proteome</keyword>
<reference evidence="2" key="1">
    <citation type="journal article" date="2024" name="Algal Res.">
        <title>Biochemical, toxicological and genomic investigation of a high-biomass producing Limnothrix strain isolated from Italian shallow drinking water reservoir.</title>
        <authorList>
            <person name="Simonazzi M."/>
            <person name="Shishido T.K."/>
            <person name="Delbaje E."/>
            <person name="Wahlsten M."/>
            <person name="Fewer D.P."/>
            <person name="Sivonen K."/>
            <person name="Pezzolesi L."/>
            <person name="Pistocchi R."/>
        </authorList>
    </citation>
    <scope>NUCLEOTIDE SEQUENCE [LARGE SCALE GENOMIC DNA]</scope>
    <source>
        <strain evidence="2">LRLZ20PSL1</strain>
    </source>
</reference>
<accession>A0ABW7C8V9</accession>
<comment type="caution">
    <text evidence="1">The sequence shown here is derived from an EMBL/GenBank/DDBJ whole genome shotgun (WGS) entry which is preliminary data.</text>
</comment>
<proteinExistence type="predicted"/>
<sequence>MMPAIPDSYKKVPMMFRAQIDGRSQLQRLDSEKRSGKPKEGQLQDVEVWVDEWVDKAEQIPAQDAQDKQTPVYSAKSYQISWRFVTNGGQDDGIIRPVLGKAGIPFYPGSSMKGAFRNACEQAEASGVVAAGSTDRYCGKETDLHPGILRFLGAYPTNDWTEGLVDLVHPQQGWQVKAVPTNQKPTGESAYALVSLYQPTLRFAISSNRPLSDAEWQTIWTIWERALSVGLGSKTATGYGQLAQVLSVKPRKVLYSVSLKGQGQAAKLIDGSGEFRHNIFRASLRGHALRLFGGLTDAKTADQLVEDLFGGIQSGEPTVGFLGLQFRESKLEIESFGSGSYAQPAYLVEGKLNWLLNRPLANANQENALMKLVTNLMRFAMLVGGFGKSWRRADHREFFEDYYEDSYKALIGCHWQWLDEQSQLRNTTFASVERITPFLDNVRAVTCQWMELQGITVRSNQWAKDWREAWHPSNVQVWSRLASSAEDSVAVYWFHKPYQPAIQGVQSEGSIYKKPFTGKIGTISRIIHRMYPVIRLVPDPNSPGKKIPKKTIKYLEVLTIFPDDSQECRDFLAFLSTNPDEFQQVWGDVKA</sequence>